<reference evidence="13 14" key="1">
    <citation type="submission" date="2019-11" db="EMBL/GenBank/DDBJ databases">
        <title>Whole genome sequence of Oryza granulata.</title>
        <authorList>
            <person name="Li W."/>
        </authorList>
    </citation>
    <scope>NUCLEOTIDE SEQUENCE [LARGE SCALE GENOMIC DNA]</scope>
    <source>
        <strain evidence="14">cv. Menghai</strain>
        <tissue evidence="13">Leaf</tissue>
    </source>
</reference>
<evidence type="ECO:0000256" key="3">
    <source>
        <dbReference type="ARBA" id="ARBA00008056"/>
    </source>
</evidence>
<dbReference type="GO" id="GO:0006952">
    <property type="term" value="P:defense response"/>
    <property type="evidence" value="ECO:0007669"/>
    <property type="project" value="UniProtKB-KW"/>
</dbReference>
<evidence type="ECO:0000256" key="7">
    <source>
        <dbReference type="ARBA" id="ARBA00023002"/>
    </source>
</evidence>
<evidence type="ECO:0000313" key="13">
    <source>
        <dbReference type="EMBL" id="KAF0934762.1"/>
    </source>
</evidence>
<name>A0A6G1FD91_9ORYZ</name>
<keyword evidence="14" id="KW-1185">Reference proteome</keyword>
<comment type="cofactor">
    <cofactor evidence="2">
        <name>L-ascorbate</name>
        <dbReference type="ChEBI" id="CHEBI:38290"/>
    </cofactor>
</comment>
<feature type="region of interest" description="Disordered" evidence="11">
    <location>
        <begin position="373"/>
        <end position="396"/>
    </location>
</feature>
<evidence type="ECO:0000256" key="2">
    <source>
        <dbReference type="ARBA" id="ARBA00001961"/>
    </source>
</evidence>
<protein>
    <recommendedName>
        <fullName evidence="12">Fe2OG dioxygenase domain-containing protein</fullName>
    </recommendedName>
</protein>
<gene>
    <name evidence="13" type="ORF">E2562_028620</name>
</gene>
<dbReference type="GO" id="GO:1900150">
    <property type="term" value="P:regulation of defense response to fungus"/>
    <property type="evidence" value="ECO:0007669"/>
    <property type="project" value="UniProtKB-ARBA"/>
</dbReference>
<evidence type="ECO:0000256" key="8">
    <source>
        <dbReference type="ARBA" id="ARBA00023004"/>
    </source>
</evidence>
<evidence type="ECO:0000256" key="1">
    <source>
        <dbReference type="ARBA" id="ARBA00001954"/>
    </source>
</evidence>
<keyword evidence="4 10" id="KW-0479">Metal-binding</keyword>
<comment type="cofactor">
    <cofactor evidence="1">
        <name>Fe(2+)</name>
        <dbReference type="ChEBI" id="CHEBI:29033"/>
    </cofactor>
</comment>
<sequence length="396" mass="42891">MTCQLTHQPAPTMSSCFNGGAGWPEPVVRVQAVSDSCGATIPERYVKAPSERPSPASPGGGGGGLNINIPVVDMSMPDGEETARAVLTACREWGFFQAVNHGVRPELLRRARAAWCGFFSQPAEVRERYANSPATYEGYGSRLGTAKGGPLDWGDYYFLHLLPPALKSHDKWPSLPLTLRETTEEYAEEVVQLCRRVMRVLSRGLGLDDGRLQAAFGGEGGEGACMRVNFYPRCPQPELTLGVAAHSDPGGMTMLLVDDHVRGLQVRNADRWITVDPVPDAFIVNIGDQIQVLSNAAYKSVEHRVTVSAAEERLSLAFFYNPRSDLPVAPMAELVAPPARPALYPSMTFDEYRDHIRRRGLSGKAQLQSLQMTTTTCAPPAATASSSSSSASTLAR</sequence>
<dbReference type="AlphaFoldDB" id="A0A6G1FD91"/>
<dbReference type="Proteomes" id="UP000479710">
    <property type="component" value="Unassembled WGS sequence"/>
</dbReference>
<dbReference type="InterPro" id="IPR027443">
    <property type="entry name" value="IPNS-like_sf"/>
</dbReference>
<evidence type="ECO:0000259" key="12">
    <source>
        <dbReference type="PROSITE" id="PS51471"/>
    </source>
</evidence>
<comment type="similarity">
    <text evidence="3 10">Belongs to the iron/ascorbate-dependent oxidoreductase family.</text>
</comment>
<dbReference type="Pfam" id="PF14226">
    <property type="entry name" value="DIOX_N"/>
    <property type="match status" value="1"/>
</dbReference>
<feature type="region of interest" description="Disordered" evidence="11">
    <location>
        <begin position="44"/>
        <end position="64"/>
    </location>
</feature>
<dbReference type="PROSITE" id="PS51471">
    <property type="entry name" value="FE2OG_OXY"/>
    <property type="match status" value="1"/>
</dbReference>
<dbReference type="EMBL" id="SPHZ02000001">
    <property type="protein sequence ID" value="KAF0934762.1"/>
    <property type="molecule type" value="Genomic_DNA"/>
</dbReference>
<keyword evidence="7 10" id="KW-0560">Oxidoreductase</keyword>
<dbReference type="GO" id="GO:2000022">
    <property type="term" value="P:regulation of jasmonic acid mediated signaling pathway"/>
    <property type="evidence" value="ECO:0007669"/>
    <property type="project" value="UniProtKB-ARBA"/>
</dbReference>
<dbReference type="FunFam" id="2.60.120.330:FF:000008">
    <property type="entry name" value="Jasmonate-regulated gene 21"/>
    <property type="match status" value="1"/>
</dbReference>
<comment type="catalytic activity">
    <reaction evidence="9">
        <text>jasmonate + 2-oxoglutarate + O2 = (1R,2R)-12-hydroxyjasmonate + succinate + CO2</text>
        <dbReference type="Rhea" id="RHEA:67144"/>
        <dbReference type="ChEBI" id="CHEBI:15379"/>
        <dbReference type="ChEBI" id="CHEBI:16526"/>
        <dbReference type="ChEBI" id="CHEBI:16810"/>
        <dbReference type="ChEBI" id="CHEBI:30031"/>
        <dbReference type="ChEBI" id="CHEBI:58431"/>
        <dbReference type="ChEBI" id="CHEBI:132022"/>
    </reaction>
    <physiologicalReaction direction="left-to-right" evidence="9">
        <dbReference type="Rhea" id="RHEA:67145"/>
    </physiologicalReaction>
</comment>
<comment type="caution">
    <text evidence="13">The sequence shown here is derived from an EMBL/GenBank/DDBJ whole genome shotgun (WGS) entry which is preliminary data.</text>
</comment>
<dbReference type="Gene3D" id="2.60.120.330">
    <property type="entry name" value="B-lactam Antibiotic, Isopenicillin N Synthase, Chain"/>
    <property type="match status" value="1"/>
</dbReference>
<dbReference type="InterPro" id="IPR026992">
    <property type="entry name" value="DIOX_N"/>
</dbReference>
<dbReference type="GO" id="GO:0046872">
    <property type="term" value="F:metal ion binding"/>
    <property type="evidence" value="ECO:0007669"/>
    <property type="project" value="UniProtKB-KW"/>
</dbReference>
<evidence type="ECO:0000256" key="11">
    <source>
        <dbReference type="SAM" id="MobiDB-lite"/>
    </source>
</evidence>
<feature type="domain" description="Fe2OG dioxygenase" evidence="12">
    <location>
        <begin position="222"/>
        <end position="322"/>
    </location>
</feature>
<evidence type="ECO:0000256" key="9">
    <source>
        <dbReference type="ARBA" id="ARBA00052139"/>
    </source>
</evidence>
<evidence type="ECO:0000313" key="14">
    <source>
        <dbReference type="Proteomes" id="UP000479710"/>
    </source>
</evidence>
<dbReference type="PRINTS" id="PR00682">
    <property type="entry name" value="IPNSYNTHASE"/>
</dbReference>
<evidence type="ECO:0000256" key="10">
    <source>
        <dbReference type="RuleBase" id="RU003682"/>
    </source>
</evidence>
<proteinExistence type="inferred from homology"/>
<keyword evidence="6" id="KW-0611">Plant defense</keyword>
<dbReference type="InterPro" id="IPR050295">
    <property type="entry name" value="Plant_2OG-oxidoreductases"/>
</dbReference>
<evidence type="ECO:0000256" key="6">
    <source>
        <dbReference type="ARBA" id="ARBA00022821"/>
    </source>
</evidence>
<dbReference type="GO" id="GO:1900366">
    <property type="term" value="P:negative regulation of defense response to insect"/>
    <property type="evidence" value="ECO:0007669"/>
    <property type="project" value="UniProtKB-ARBA"/>
</dbReference>
<dbReference type="InterPro" id="IPR005123">
    <property type="entry name" value="Oxoglu/Fe-dep_dioxygenase_dom"/>
</dbReference>
<dbReference type="SUPFAM" id="SSF51197">
    <property type="entry name" value="Clavaminate synthase-like"/>
    <property type="match status" value="1"/>
</dbReference>
<keyword evidence="5" id="KW-1184">Jasmonic acid signaling pathway</keyword>
<dbReference type="GO" id="GO:0120091">
    <property type="term" value="F:jasmonic acid hydrolase"/>
    <property type="evidence" value="ECO:0007669"/>
    <property type="project" value="UniProtKB-ARBA"/>
</dbReference>
<evidence type="ECO:0000256" key="5">
    <source>
        <dbReference type="ARBA" id="ARBA00022819"/>
    </source>
</evidence>
<dbReference type="GO" id="GO:0016491">
    <property type="term" value="F:oxidoreductase activity"/>
    <property type="evidence" value="ECO:0007669"/>
    <property type="project" value="UniProtKB-KW"/>
</dbReference>
<keyword evidence="8 10" id="KW-0408">Iron</keyword>
<evidence type="ECO:0000256" key="4">
    <source>
        <dbReference type="ARBA" id="ARBA00022723"/>
    </source>
</evidence>
<dbReference type="InterPro" id="IPR044861">
    <property type="entry name" value="IPNS-like_FE2OG_OXY"/>
</dbReference>
<organism evidence="13 14">
    <name type="scientific">Oryza meyeriana var. granulata</name>
    <dbReference type="NCBI Taxonomy" id="110450"/>
    <lineage>
        <taxon>Eukaryota</taxon>
        <taxon>Viridiplantae</taxon>
        <taxon>Streptophyta</taxon>
        <taxon>Embryophyta</taxon>
        <taxon>Tracheophyta</taxon>
        <taxon>Spermatophyta</taxon>
        <taxon>Magnoliopsida</taxon>
        <taxon>Liliopsida</taxon>
        <taxon>Poales</taxon>
        <taxon>Poaceae</taxon>
        <taxon>BOP clade</taxon>
        <taxon>Oryzoideae</taxon>
        <taxon>Oryzeae</taxon>
        <taxon>Oryzinae</taxon>
        <taxon>Oryza</taxon>
        <taxon>Oryza meyeriana</taxon>
    </lineage>
</organism>
<dbReference type="Pfam" id="PF03171">
    <property type="entry name" value="2OG-FeII_Oxy"/>
    <property type="match status" value="1"/>
</dbReference>
<dbReference type="PANTHER" id="PTHR47991">
    <property type="entry name" value="OXOGLUTARATE/IRON-DEPENDENT DIOXYGENASE"/>
    <property type="match status" value="1"/>
</dbReference>
<dbReference type="OrthoDB" id="288590at2759"/>
<accession>A0A6G1FD91</accession>